<dbReference type="EMBL" id="MDTU01000001">
    <property type="protein sequence ID" value="ODN43798.1"/>
    <property type="molecule type" value="Genomic_DNA"/>
</dbReference>
<dbReference type="Proteomes" id="UP000094329">
    <property type="component" value="Unassembled WGS sequence"/>
</dbReference>
<accession>A0ABX3A4L6</accession>
<dbReference type="SUPFAM" id="SSF82649">
    <property type="entry name" value="SufE/NifU"/>
    <property type="match status" value="1"/>
</dbReference>
<reference evidence="2 3" key="1">
    <citation type="submission" date="2016-08" db="EMBL/GenBank/DDBJ databases">
        <title>Draft genome sequence of Candidatus Piscirickettsia litoralis, from seawater.</title>
        <authorList>
            <person name="Wan X."/>
            <person name="Lee A.J."/>
            <person name="Hou S."/>
            <person name="Donachie S.P."/>
        </authorList>
    </citation>
    <scope>NUCLEOTIDE SEQUENCE [LARGE SCALE GENOMIC DNA]</scope>
    <source>
        <strain evidence="2 3">Y2</strain>
    </source>
</reference>
<proteinExistence type="predicted"/>
<dbReference type="RefSeq" id="WP_069313594.1">
    <property type="nucleotide sequence ID" value="NZ_MDTU01000001.1"/>
</dbReference>
<gene>
    <name evidence="2" type="ORF">BGC07_13940</name>
</gene>
<evidence type="ECO:0000313" key="3">
    <source>
        <dbReference type="Proteomes" id="UP000094329"/>
    </source>
</evidence>
<dbReference type="Gene3D" id="3.90.1010.10">
    <property type="match status" value="1"/>
</dbReference>
<dbReference type="Pfam" id="PF01592">
    <property type="entry name" value="NifU_N"/>
    <property type="match status" value="1"/>
</dbReference>
<sequence>MLNEKTLHYLQQKNFVGELAEAIGVLKVYMGKPEGDCLVLSLLHDGDKVQKIRFLAQGGPSLIACCAYVTEQLNSKNLACLSSIDSEQLVQYFSLAKTEISKAVLVEDALKQLYKAVNQ</sequence>
<name>A0ABX3A4L6_9GAMM</name>
<evidence type="ECO:0000259" key="1">
    <source>
        <dbReference type="Pfam" id="PF01592"/>
    </source>
</evidence>
<dbReference type="InterPro" id="IPR002871">
    <property type="entry name" value="NIF_FeS_clus_asmbl_NifU_N"/>
</dbReference>
<comment type="caution">
    <text evidence="2">The sequence shown here is derived from an EMBL/GenBank/DDBJ whole genome shotgun (WGS) entry which is preliminary data.</text>
</comment>
<protein>
    <recommendedName>
        <fullName evidence="1">NIF system FeS cluster assembly NifU N-terminal domain-containing protein</fullName>
    </recommendedName>
</protein>
<keyword evidence="3" id="KW-1185">Reference proteome</keyword>
<organism evidence="2 3">
    <name type="scientific">Piscirickettsia litoralis</name>
    <dbReference type="NCBI Taxonomy" id="1891921"/>
    <lineage>
        <taxon>Bacteria</taxon>
        <taxon>Pseudomonadati</taxon>
        <taxon>Pseudomonadota</taxon>
        <taxon>Gammaproteobacteria</taxon>
        <taxon>Thiotrichales</taxon>
        <taxon>Piscirickettsiaceae</taxon>
        <taxon>Piscirickettsia</taxon>
    </lineage>
</organism>
<evidence type="ECO:0000313" key="2">
    <source>
        <dbReference type="EMBL" id="ODN43798.1"/>
    </source>
</evidence>
<feature type="domain" description="NIF system FeS cluster assembly NifU N-terminal" evidence="1">
    <location>
        <begin position="6"/>
        <end position="112"/>
    </location>
</feature>